<protein>
    <submittedName>
        <fullName evidence="5">Transcriptional regulator, ArsR family</fullName>
    </submittedName>
</protein>
<gene>
    <name evidence="5" type="ORF">Dthio_PD3482</name>
</gene>
<dbReference type="SMART" id="SM00418">
    <property type="entry name" value="HTH_ARSR"/>
    <property type="match status" value="1"/>
</dbReference>
<dbReference type="Pfam" id="PF01022">
    <property type="entry name" value="HTH_5"/>
    <property type="match status" value="1"/>
</dbReference>
<dbReference type="Gene3D" id="1.10.10.10">
    <property type="entry name" value="Winged helix-like DNA-binding domain superfamily/Winged helix DNA-binding domain"/>
    <property type="match status" value="1"/>
</dbReference>
<sequence length="115" mass="13177">MANPQELADMFKVLATPARVRILQILKNDCLCVNALARELKITPASVSQHLRVLRDSGLVRGRKHGYYVHYEVDLENLHRWKTSAQLFLTAPLDRMPELKSKTSNQKNKEVNHGM</sequence>
<dbReference type="eggNOG" id="COG0640">
    <property type="taxonomic scope" value="Bacteria"/>
</dbReference>
<dbReference type="Proteomes" id="UP000005496">
    <property type="component" value="Unassembled WGS sequence"/>
</dbReference>
<dbReference type="OrthoDB" id="9800493at2"/>
<dbReference type="EMBL" id="ACJN02000001">
    <property type="protein sequence ID" value="EFI36039.1"/>
    <property type="molecule type" value="Genomic_DNA"/>
</dbReference>
<evidence type="ECO:0000256" key="3">
    <source>
        <dbReference type="ARBA" id="ARBA00023163"/>
    </source>
</evidence>
<evidence type="ECO:0000256" key="2">
    <source>
        <dbReference type="ARBA" id="ARBA00023125"/>
    </source>
</evidence>
<evidence type="ECO:0000313" key="6">
    <source>
        <dbReference type="Proteomes" id="UP000005496"/>
    </source>
</evidence>
<dbReference type="PANTHER" id="PTHR33154">
    <property type="entry name" value="TRANSCRIPTIONAL REGULATOR, ARSR FAMILY"/>
    <property type="match status" value="1"/>
</dbReference>
<evidence type="ECO:0000256" key="1">
    <source>
        <dbReference type="ARBA" id="ARBA00023015"/>
    </source>
</evidence>
<organism evidence="5 6">
    <name type="scientific">Desulfonatronospira thiodismutans ASO3-1</name>
    <dbReference type="NCBI Taxonomy" id="555779"/>
    <lineage>
        <taxon>Bacteria</taxon>
        <taxon>Pseudomonadati</taxon>
        <taxon>Thermodesulfobacteriota</taxon>
        <taxon>Desulfovibrionia</taxon>
        <taxon>Desulfovibrionales</taxon>
        <taxon>Desulfonatronovibrionaceae</taxon>
        <taxon>Desulfonatronospira</taxon>
    </lineage>
</organism>
<dbReference type="PROSITE" id="PS50987">
    <property type="entry name" value="HTH_ARSR_2"/>
    <property type="match status" value="1"/>
</dbReference>
<reference evidence="5" key="1">
    <citation type="submission" date="2010-05" db="EMBL/GenBank/DDBJ databases">
        <title>The draft genome of Desulfonatronospira thiodismutans ASO3-1.</title>
        <authorList>
            <consortium name="US DOE Joint Genome Institute (JGI-PGF)"/>
            <person name="Lucas S."/>
            <person name="Copeland A."/>
            <person name="Lapidus A."/>
            <person name="Cheng J.-F."/>
            <person name="Bruce D."/>
            <person name="Goodwin L."/>
            <person name="Pitluck S."/>
            <person name="Chertkov O."/>
            <person name="Brettin T."/>
            <person name="Detter J.C."/>
            <person name="Han C."/>
            <person name="Land M.L."/>
            <person name="Hauser L."/>
            <person name="Kyrpides N."/>
            <person name="Mikhailova N."/>
            <person name="Muyzer G."/>
            <person name="Woyke T."/>
        </authorList>
    </citation>
    <scope>NUCLEOTIDE SEQUENCE [LARGE SCALE GENOMIC DNA]</scope>
    <source>
        <strain evidence="5">ASO3-1</strain>
    </source>
</reference>
<dbReference type="GO" id="GO:0003700">
    <property type="term" value="F:DNA-binding transcription factor activity"/>
    <property type="evidence" value="ECO:0007669"/>
    <property type="project" value="InterPro"/>
</dbReference>
<feature type="domain" description="HTH arsR-type" evidence="4">
    <location>
        <begin position="1"/>
        <end position="93"/>
    </location>
</feature>
<dbReference type="NCBIfam" id="NF033788">
    <property type="entry name" value="HTH_metalloreg"/>
    <property type="match status" value="1"/>
</dbReference>
<name>D6SMX8_9BACT</name>
<dbReference type="PRINTS" id="PR00778">
    <property type="entry name" value="HTHARSR"/>
</dbReference>
<dbReference type="InterPro" id="IPR051081">
    <property type="entry name" value="HTH_MetalResp_TranReg"/>
</dbReference>
<evidence type="ECO:0000259" key="4">
    <source>
        <dbReference type="PROSITE" id="PS50987"/>
    </source>
</evidence>
<proteinExistence type="predicted"/>
<dbReference type="InterPro" id="IPR011991">
    <property type="entry name" value="ArsR-like_HTH"/>
</dbReference>
<dbReference type="InterPro" id="IPR036390">
    <property type="entry name" value="WH_DNA-bd_sf"/>
</dbReference>
<keyword evidence="6" id="KW-1185">Reference proteome</keyword>
<dbReference type="GO" id="GO:0003677">
    <property type="term" value="F:DNA binding"/>
    <property type="evidence" value="ECO:0007669"/>
    <property type="project" value="UniProtKB-KW"/>
</dbReference>
<keyword evidence="2" id="KW-0238">DNA-binding</keyword>
<dbReference type="AlphaFoldDB" id="D6SMX8"/>
<dbReference type="RefSeq" id="WP_008869167.1">
    <property type="nucleotide sequence ID" value="NZ_ACJN02000001.1"/>
</dbReference>
<comment type="caution">
    <text evidence="5">The sequence shown here is derived from an EMBL/GenBank/DDBJ whole genome shotgun (WGS) entry which is preliminary data.</text>
</comment>
<dbReference type="PANTHER" id="PTHR33154:SF33">
    <property type="entry name" value="TRANSCRIPTIONAL REPRESSOR SDPR"/>
    <property type="match status" value="1"/>
</dbReference>
<keyword evidence="3" id="KW-0804">Transcription</keyword>
<dbReference type="SUPFAM" id="SSF46785">
    <property type="entry name" value="Winged helix' DNA-binding domain"/>
    <property type="match status" value="1"/>
</dbReference>
<accession>D6SMX8</accession>
<keyword evidence="1" id="KW-0805">Transcription regulation</keyword>
<dbReference type="InterPro" id="IPR036388">
    <property type="entry name" value="WH-like_DNA-bd_sf"/>
</dbReference>
<dbReference type="InterPro" id="IPR001845">
    <property type="entry name" value="HTH_ArsR_DNA-bd_dom"/>
</dbReference>
<dbReference type="CDD" id="cd00090">
    <property type="entry name" value="HTH_ARSR"/>
    <property type="match status" value="1"/>
</dbReference>
<evidence type="ECO:0000313" key="5">
    <source>
        <dbReference type="EMBL" id="EFI36039.1"/>
    </source>
</evidence>